<dbReference type="InterPro" id="IPR005140">
    <property type="entry name" value="eRF1_Pelota-like_N"/>
</dbReference>
<dbReference type="InterPro" id="IPR038069">
    <property type="entry name" value="Pelota/DOM34_N"/>
</dbReference>
<feature type="domain" description="eRF1/Pelota-like N-terminal" evidence="1">
    <location>
        <begin position="1"/>
        <end position="125"/>
    </location>
</feature>
<dbReference type="OrthoDB" id="10249111at2759"/>
<dbReference type="Gene3D" id="2.30.30.870">
    <property type="entry name" value="Pelota, domain A"/>
    <property type="match status" value="1"/>
</dbReference>
<dbReference type="EMBL" id="KI546042">
    <property type="protein sequence ID" value="EST47357.1"/>
    <property type="molecule type" value="Genomic_DNA"/>
</dbReference>
<dbReference type="GO" id="GO:0032790">
    <property type="term" value="P:ribosome disassembly"/>
    <property type="evidence" value="ECO:0007669"/>
    <property type="project" value="TreeGrafter"/>
</dbReference>
<dbReference type="GO" id="GO:0070966">
    <property type="term" value="P:nuclear-transcribed mRNA catabolic process, no-go decay"/>
    <property type="evidence" value="ECO:0007669"/>
    <property type="project" value="InterPro"/>
</dbReference>
<dbReference type="Proteomes" id="UP000018208">
    <property type="component" value="Unassembled WGS sequence"/>
</dbReference>
<dbReference type="EMBL" id="AUWU02000008">
    <property type="protein sequence ID" value="KAH0570347.1"/>
    <property type="molecule type" value="Genomic_DNA"/>
</dbReference>
<evidence type="ECO:0000313" key="4">
    <source>
        <dbReference type="Proteomes" id="UP000018208"/>
    </source>
</evidence>
<organism evidence="2">
    <name type="scientific">Spironucleus salmonicida</name>
    <dbReference type="NCBI Taxonomy" id="348837"/>
    <lineage>
        <taxon>Eukaryota</taxon>
        <taxon>Metamonada</taxon>
        <taxon>Diplomonadida</taxon>
        <taxon>Hexamitidae</taxon>
        <taxon>Hexamitinae</taxon>
        <taxon>Spironucleus</taxon>
    </lineage>
</organism>
<dbReference type="AlphaFoldDB" id="V6LRS1"/>
<dbReference type="Pfam" id="PF26356">
    <property type="entry name" value="Pelota_N"/>
    <property type="match status" value="1"/>
</dbReference>
<reference evidence="3" key="2">
    <citation type="submission" date="2020-12" db="EMBL/GenBank/DDBJ databases">
        <title>New Spironucleus salmonicida genome in near-complete chromosomes.</title>
        <authorList>
            <person name="Xu F."/>
            <person name="Kurt Z."/>
            <person name="Jimenez-Gonzalez A."/>
            <person name="Astvaldsson A."/>
            <person name="Andersson J.O."/>
            <person name="Svard S.G."/>
        </authorList>
    </citation>
    <scope>NUCLEOTIDE SEQUENCE</scope>
    <source>
        <strain evidence="3">ATCC 50377</strain>
    </source>
</reference>
<dbReference type="GO" id="GO:0070481">
    <property type="term" value="P:nuclear-transcribed mRNA catabolic process, non-stop decay"/>
    <property type="evidence" value="ECO:0007669"/>
    <property type="project" value="InterPro"/>
</dbReference>
<dbReference type="GO" id="GO:0005737">
    <property type="term" value="C:cytoplasm"/>
    <property type="evidence" value="ECO:0007669"/>
    <property type="project" value="TreeGrafter"/>
</dbReference>
<protein>
    <submittedName>
        <fullName evidence="2">Pelota-like protein</fullName>
    </submittedName>
</protein>
<reference evidence="2 3" key="1">
    <citation type="journal article" date="2014" name="PLoS Genet.">
        <title>The Genome of Spironucleus salmonicida Highlights a Fish Pathogen Adapted to Fluctuating Environments.</title>
        <authorList>
            <person name="Xu F."/>
            <person name="Jerlstrom-Hultqvist J."/>
            <person name="Einarsson E."/>
            <person name="Astvaldsson A."/>
            <person name="Svard S.G."/>
            <person name="Andersson J.O."/>
        </authorList>
    </citation>
    <scope>NUCLEOTIDE SEQUENCE</scope>
    <source>
        <strain evidence="3">ATCC 50377</strain>
    </source>
</reference>
<sequence>MIITKNKVDSSYQGYIEMVPQSVNDLQLISTLLNIGNKVGSVTSRKILMGQKMDRKTVKIVIKVQKLQFSRTDSEIIVSGNVVLTSNPDIPINSSHTIKILLNMKFTLSKNWSQEDIDLLTQPTDLIQQCIVALSPGIARIHLYGEILEYVARVEIIMPCKNRFNGDKVQKYLHKFMDEVVQTVQNKVKVKNLIFCGYVDLVKQIQKYNIDNYDIVYQPTKNFRIRSCVNELIQLDILKSSIWQSSMDILDEFTLRLTKGGYVVYSQDVIQTIIQYPSALENVLVMQSVIEQDYSYLKILSGIQDVLIKVPDYADPAEKLRSFGGMIGLLKYEIFLENRKVEGQIFNDFDQFSESEDI</sequence>
<accession>V6LRS1</accession>
<evidence type="ECO:0000259" key="1">
    <source>
        <dbReference type="SMART" id="SM01194"/>
    </source>
</evidence>
<evidence type="ECO:0000313" key="3">
    <source>
        <dbReference type="EMBL" id="KAH0570347.1"/>
    </source>
</evidence>
<dbReference type="InterPro" id="IPR058547">
    <property type="entry name" value="Pelota_N"/>
</dbReference>
<dbReference type="SUPFAM" id="SSF53137">
    <property type="entry name" value="Translational machinery components"/>
    <property type="match status" value="1"/>
</dbReference>
<proteinExistence type="predicted"/>
<dbReference type="PANTHER" id="PTHR10853:SF0">
    <property type="entry name" value="PROTEIN PELOTA HOMOLOG"/>
    <property type="match status" value="1"/>
</dbReference>
<keyword evidence="4" id="KW-1185">Reference proteome</keyword>
<dbReference type="InterPro" id="IPR004405">
    <property type="entry name" value="TF_pelota"/>
</dbReference>
<evidence type="ECO:0000313" key="2">
    <source>
        <dbReference type="EMBL" id="EST47357.1"/>
    </source>
</evidence>
<dbReference type="GO" id="GO:0070651">
    <property type="term" value="P:nonfunctional rRNA decay"/>
    <property type="evidence" value="ECO:0007669"/>
    <property type="project" value="TreeGrafter"/>
</dbReference>
<dbReference type="GO" id="GO:0071025">
    <property type="term" value="P:RNA surveillance"/>
    <property type="evidence" value="ECO:0007669"/>
    <property type="project" value="InterPro"/>
</dbReference>
<dbReference type="VEuPathDB" id="GiardiaDB:SS50377_28324"/>
<dbReference type="PANTHER" id="PTHR10853">
    <property type="entry name" value="PELOTA"/>
    <property type="match status" value="1"/>
</dbReference>
<name>V6LRS1_9EUKA</name>
<dbReference type="SUPFAM" id="SSF159065">
    <property type="entry name" value="Dom34/Pelota N-terminal domain-like"/>
    <property type="match status" value="1"/>
</dbReference>
<dbReference type="SMART" id="SM01194">
    <property type="entry name" value="eRF1_1"/>
    <property type="match status" value="1"/>
</dbReference>
<gene>
    <name evidence="2" type="ORF">SS50377_12565</name>
    <name evidence="3" type="ORF">SS50377_28324</name>
</gene>